<dbReference type="Proteomes" id="UP001642484">
    <property type="component" value="Unassembled WGS sequence"/>
</dbReference>
<dbReference type="SUPFAM" id="SSF52096">
    <property type="entry name" value="ClpP/crotonase"/>
    <property type="match status" value="1"/>
</dbReference>
<dbReference type="InterPro" id="IPR029045">
    <property type="entry name" value="ClpP/crotonase-like_dom_sf"/>
</dbReference>
<dbReference type="EMBL" id="CAXAMN010000048">
    <property type="protein sequence ID" value="CAK8986091.1"/>
    <property type="molecule type" value="Genomic_DNA"/>
</dbReference>
<dbReference type="PANTHER" id="PTHR10098">
    <property type="entry name" value="RAPSYN-RELATED"/>
    <property type="match status" value="1"/>
</dbReference>
<sequence length="906" mass="93666">MPGFEQLKLESKTSAAEAQKAAEKATGAAKAAALADWANALSREGQYQDAVARALEALDLSEELKDKKGKGCCFLILGRTHFLRGALLSAQLVAAKALKAFQDLKDAAWQEASAQLLVAAAMARAGPGGAVAAAAFGLGNPQALRARRAAKEAAEAMQAASERRRQSLLRMSEAKVLMNQGDHEAALNCVADPLALAEGEPDAIGGAMPMCPADLGIGLNPEVRAALTAAVEVLSKTGQKALDWKANVLAIQGDLSAAKAAAQEAVAALKADAAGHVAALSTMAGIQAKPQLNEKAEAVQSSDQAIQVAKGLSKSAQVSALCLSARIQLDSNQSQAALNLAGEEPLLQVEALCSLAQAQLQQNLPSEAVVTSQKVLKIFTSLNDTVGQVAAGCMVAIASSMLGEASAAQQAASEACQVALDAEDLGNEAGARLALLLSTLTNHRPKEALQSAQRLVKTCRICEDPVAESWALLELSRLQMAEDPGQGVRSAEEALATATSLSGPVARCAVAAGVAGLARAHCGRGKPTAARRVVEKLQELPGRGSDALALGRRGEALAQLLAAKVLLGSAQAVGAAKDAQALLAGGRDQAGEAAASLAVAQALLAQQSLEGALGAAAGAAESFKASCGVGQGVALCCMATVQLRMEDALEAEKSAKEALRIFQQIRSFSALKRCSAVCGEARARQLLAHTQLKSLEPSSARVFFDEFNCAHLEISEMSSQESLEAAVATLHNMQRARNNVKAVVMHLEGLVGPSKMHSYALSSGNFLVGLRSLSIPIILAACGKIAGPSWQLVLGCDYRICSNDTDFLLPIISPPECLGELVGSALASQLCISSGTLDAQALQELNILNQVRPNKDETARAASELAKCIAGFPGIACRQTMSLLTVPPVRYTTVGSYKLPDPDVIA</sequence>
<dbReference type="SMART" id="SM00028">
    <property type="entry name" value="TPR"/>
    <property type="match status" value="3"/>
</dbReference>
<dbReference type="Gene3D" id="3.90.226.10">
    <property type="entry name" value="2-enoyl-CoA Hydratase, Chain A, domain 1"/>
    <property type="match status" value="1"/>
</dbReference>
<dbReference type="SUPFAM" id="SSF48452">
    <property type="entry name" value="TPR-like"/>
    <property type="match status" value="1"/>
</dbReference>
<protein>
    <submittedName>
        <fullName evidence="1">Uncharacterized protein</fullName>
    </submittedName>
</protein>
<evidence type="ECO:0000313" key="1">
    <source>
        <dbReference type="EMBL" id="CAK8986091.1"/>
    </source>
</evidence>
<comment type="caution">
    <text evidence="1">The sequence shown here is derived from an EMBL/GenBank/DDBJ whole genome shotgun (WGS) entry which is preliminary data.</text>
</comment>
<dbReference type="PANTHER" id="PTHR10098:SF108">
    <property type="entry name" value="TETRATRICOPEPTIDE REPEAT PROTEIN 28"/>
    <property type="match status" value="1"/>
</dbReference>
<accession>A0ABP0H993</accession>
<proteinExistence type="predicted"/>
<reference evidence="1 2" key="1">
    <citation type="submission" date="2024-02" db="EMBL/GenBank/DDBJ databases">
        <authorList>
            <person name="Chen Y."/>
            <person name="Shah S."/>
            <person name="Dougan E. K."/>
            <person name="Thang M."/>
            <person name="Chan C."/>
        </authorList>
    </citation>
    <scope>NUCLEOTIDE SEQUENCE [LARGE SCALE GENOMIC DNA]</scope>
</reference>
<gene>
    <name evidence="1" type="ORF">CCMP2556_LOCUS380</name>
</gene>
<keyword evidence="2" id="KW-1185">Reference proteome</keyword>
<name>A0ABP0H993_9DINO</name>
<evidence type="ECO:0000313" key="2">
    <source>
        <dbReference type="Proteomes" id="UP001642484"/>
    </source>
</evidence>
<dbReference type="InterPro" id="IPR011990">
    <property type="entry name" value="TPR-like_helical_dom_sf"/>
</dbReference>
<organism evidence="1 2">
    <name type="scientific">Durusdinium trenchii</name>
    <dbReference type="NCBI Taxonomy" id="1381693"/>
    <lineage>
        <taxon>Eukaryota</taxon>
        <taxon>Sar</taxon>
        <taxon>Alveolata</taxon>
        <taxon>Dinophyceae</taxon>
        <taxon>Suessiales</taxon>
        <taxon>Symbiodiniaceae</taxon>
        <taxon>Durusdinium</taxon>
    </lineage>
</organism>
<dbReference type="Gene3D" id="1.25.40.10">
    <property type="entry name" value="Tetratricopeptide repeat domain"/>
    <property type="match status" value="2"/>
</dbReference>
<dbReference type="InterPro" id="IPR019734">
    <property type="entry name" value="TPR_rpt"/>
</dbReference>